<dbReference type="EMBL" id="JACHDS010000001">
    <property type="protein sequence ID" value="MBB6172411.1"/>
    <property type="molecule type" value="Genomic_DNA"/>
</dbReference>
<comment type="caution">
    <text evidence="2">The sequence shown here is derived from an EMBL/GenBank/DDBJ whole genome shotgun (WGS) entry which is preliminary data.</text>
</comment>
<sequence length="61" mass="6707">MYQTPKFRKSSYSATANDCVEVADFPRGAAVRDSKHPALGHIAFPASEWHAFLSNVKAGRL</sequence>
<dbReference type="RefSeq" id="WP_184075710.1">
    <property type="nucleotide sequence ID" value="NZ_JACHDS010000001.1"/>
</dbReference>
<keyword evidence="3" id="KW-1185">Reference proteome</keyword>
<dbReference type="InterPro" id="IPR007278">
    <property type="entry name" value="DUF397"/>
</dbReference>
<accession>A0A7W9YIZ7</accession>
<dbReference type="Pfam" id="PF04149">
    <property type="entry name" value="DUF397"/>
    <property type="match status" value="1"/>
</dbReference>
<feature type="domain" description="DUF397" evidence="1">
    <location>
        <begin position="6"/>
        <end position="57"/>
    </location>
</feature>
<gene>
    <name evidence="2" type="ORF">HNR23_002471</name>
</gene>
<protein>
    <recommendedName>
        <fullName evidence="1">DUF397 domain-containing protein</fullName>
    </recommendedName>
</protein>
<name>A0A7W9YIZ7_9ACTN</name>
<proteinExistence type="predicted"/>
<dbReference type="AlphaFoldDB" id="A0A7W9YIZ7"/>
<reference evidence="2 3" key="1">
    <citation type="submission" date="2020-08" db="EMBL/GenBank/DDBJ databases">
        <title>Sequencing the genomes of 1000 actinobacteria strains.</title>
        <authorList>
            <person name="Klenk H.-P."/>
        </authorList>
    </citation>
    <scope>NUCLEOTIDE SEQUENCE [LARGE SCALE GENOMIC DNA]</scope>
    <source>
        <strain evidence="2 3">DSM 46659</strain>
    </source>
</reference>
<evidence type="ECO:0000313" key="3">
    <source>
        <dbReference type="Proteomes" id="UP000546642"/>
    </source>
</evidence>
<evidence type="ECO:0000259" key="1">
    <source>
        <dbReference type="Pfam" id="PF04149"/>
    </source>
</evidence>
<evidence type="ECO:0000313" key="2">
    <source>
        <dbReference type="EMBL" id="MBB6172411.1"/>
    </source>
</evidence>
<organism evidence="2 3">
    <name type="scientific">Nocardiopsis mwathae</name>
    <dbReference type="NCBI Taxonomy" id="1472723"/>
    <lineage>
        <taxon>Bacteria</taxon>
        <taxon>Bacillati</taxon>
        <taxon>Actinomycetota</taxon>
        <taxon>Actinomycetes</taxon>
        <taxon>Streptosporangiales</taxon>
        <taxon>Nocardiopsidaceae</taxon>
        <taxon>Nocardiopsis</taxon>
    </lineage>
</organism>
<dbReference type="Proteomes" id="UP000546642">
    <property type="component" value="Unassembled WGS sequence"/>
</dbReference>